<name>A0ABD2TCI8_9SOLN</name>
<comment type="caution">
    <text evidence="1">The sequence shown here is derived from an EMBL/GenBank/DDBJ whole genome shotgun (WGS) entry which is preliminary data.</text>
</comment>
<dbReference type="EMBL" id="JBJKTR010000011">
    <property type="protein sequence ID" value="KAL3354037.1"/>
    <property type="molecule type" value="Genomic_DNA"/>
</dbReference>
<protein>
    <submittedName>
        <fullName evidence="1">Uncharacterized protein</fullName>
    </submittedName>
</protein>
<organism evidence="1 2">
    <name type="scientific">Solanum stoloniferum</name>
    <dbReference type="NCBI Taxonomy" id="62892"/>
    <lineage>
        <taxon>Eukaryota</taxon>
        <taxon>Viridiplantae</taxon>
        <taxon>Streptophyta</taxon>
        <taxon>Embryophyta</taxon>
        <taxon>Tracheophyta</taxon>
        <taxon>Spermatophyta</taxon>
        <taxon>Magnoliopsida</taxon>
        <taxon>eudicotyledons</taxon>
        <taxon>Gunneridae</taxon>
        <taxon>Pentapetalae</taxon>
        <taxon>asterids</taxon>
        <taxon>lamiids</taxon>
        <taxon>Solanales</taxon>
        <taxon>Solanaceae</taxon>
        <taxon>Solanoideae</taxon>
        <taxon>Solaneae</taxon>
        <taxon>Solanum</taxon>
    </lineage>
</organism>
<reference evidence="1 2" key="1">
    <citation type="submission" date="2024-05" db="EMBL/GenBank/DDBJ databases">
        <title>De novo assembly of an allotetraploid wild potato.</title>
        <authorList>
            <person name="Hosaka A.J."/>
        </authorList>
    </citation>
    <scope>NUCLEOTIDE SEQUENCE [LARGE SCALE GENOMIC DNA]</scope>
    <source>
        <tissue evidence="1">Young leaves</tissue>
    </source>
</reference>
<dbReference type="Proteomes" id="UP001627284">
    <property type="component" value="Unassembled WGS sequence"/>
</dbReference>
<accession>A0ABD2TCI8</accession>
<sequence>MLQSNKSEPKNAAAVRCKYSPEKGPSSLNLAHVSPSFSRTESRCQNLPSLSSLLFKSDGSPLISVGNGYKFQFATLSLQEILNFKFEFTQPPHPFSPQKQSENLIYLSLLHLHH</sequence>
<dbReference type="AlphaFoldDB" id="A0ABD2TCI8"/>
<gene>
    <name evidence="1" type="ORF">AABB24_018612</name>
</gene>
<proteinExistence type="predicted"/>
<evidence type="ECO:0000313" key="2">
    <source>
        <dbReference type="Proteomes" id="UP001627284"/>
    </source>
</evidence>
<keyword evidence="2" id="KW-1185">Reference proteome</keyword>
<evidence type="ECO:0000313" key="1">
    <source>
        <dbReference type="EMBL" id="KAL3354037.1"/>
    </source>
</evidence>